<evidence type="ECO:0008006" key="5">
    <source>
        <dbReference type="Google" id="ProtNLM"/>
    </source>
</evidence>
<dbReference type="EMBL" id="CP034759">
    <property type="protein sequence ID" value="QBG35220.1"/>
    <property type="molecule type" value="Genomic_DNA"/>
</dbReference>
<dbReference type="GO" id="GO:0004479">
    <property type="term" value="F:methionyl-tRNA formyltransferase activity"/>
    <property type="evidence" value="ECO:0007669"/>
    <property type="project" value="TreeGrafter"/>
</dbReference>
<dbReference type="Pfam" id="PF02911">
    <property type="entry name" value="Formyl_trans_C"/>
    <property type="match status" value="1"/>
</dbReference>
<dbReference type="InterPro" id="IPR005793">
    <property type="entry name" value="Formyl_trans_C"/>
</dbReference>
<name>A0A4V0ZFW5_9GAMM</name>
<protein>
    <recommendedName>
        <fullName evidence="5">Methionyl-tRNA formyltransferase</fullName>
    </recommendedName>
</protein>
<dbReference type="Gene3D" id="3.40.50.12230">
    <property type="match status" value="1"/>
</dbReference>
<evidence type="ECO:0000313" key="3">
    <source>
        <dbReference type="EMBL" id="QBG35220.1"/>
    </source>
</evidence>
<dbReference type="OrthoDB" id="9802815at2"/>
<dbReference type="PANTHER" id="PTHR11138:SF5">
    <property type="entry name" value="METHIONYL-TRNA FORMYLTRANSFERASE, MITOCHONDRIAL"/>
    <property type="match status" value="1"/>
</dbReference>
<feature type="domain" description="Formyl transferase C-terminal" evidence="2">
    <location>
        <begin position="221"/>
        <end position="315"/>
    </location>
</feature>
<dbReference type="InterPro" id="IPR002376">
    <property type="entry name" value="Formyl_transf_N"/>
</dbReference>
<dbReference type="PANTHER" id="PTHR11138">
    <property type="entry name" value="METHIONYL-TRNA FORMYLTRANSFERASE"/>
    <property type="match status" value="1"/>
</dbReference>
<dbReference type="Pfam" id="PF00551">
    <property type="entry name" value="Formyl_trans_N"/>
    <property type="match status" value="1"/>
</dbReference>
<reference evidence="3 4" key="1">
    <citation type="submission" date="2018-12" db="EMBL/GenBank/DDBJ databases">
        <title>Complete genome of Litorilituus sediminis.</title>
        <authorList>
            <person name="Liu A."/>
            <person name="Rong J."/>
        </authorList>
    </citation>
    <scope>NUCLEOTIDE SEQUENCE [LARGE SCALE GENOMIC DNA]</scope>
    <source>
        <strain evidence="3 4">JCM 17549</strain>
    </source>
</reference>
<dbReference type="RefSeq" id="WP_130600183.1">
    <property type="nucleotide sequence ID" value="NZ_CP034759.1"/>
</dbReference>
<accession>A0A4V0ZFW5</accession>
<evidence type="ECO:0000313" key="4">
    <source>
        <dbReference type="Proteomes" id="UP000290244"/>
    </source>
</evidence>
<feature type="domain" description="Formyl transferase N-terminal" evidence="1">
    <location>
        <begin position="18"/>
        <end position="171"/>
    </location>
</feature>
<organism evidence="3 4">
    <name type="scientific">Litorilituus sediminis</name>
    <dbReference type="NCBI Taxonomy" id="718192"/>
    <lineage>
        <taxon>Bacteria</taxon>
        <taxon>Pseudomonadati</taxon>
        <taxon>Pseudomonadota</taxon>
        <taxon>Gammaproteobacteria</taxon>
        <taxon>Alteromonadales</taxon>
        <taxon>Colwelliaceae</taxon>
        <taxon>Litorilituus</taxon>
    </lineage>
</organism>
<dbReference type="InterPro" id="IPR011034">
    <property type="entry name" value="Formyl_transferase-like_C_sf"/>
</dbReference>
<dbReference type="KEGG" id="lsd:EMK97_05565"/>
<keyword evidence="4" id="KW-1185">Reference proteome</keyword>
<evidence type="ECO:0000259" key="2">
    <source>
        <dbReference type="Pfam" id="PF02911"/>
    </source>
</evidence>
<dbReference type="SUPFAM" id="SSF53328">
    <property type="entry name" value="Formyltransferase"/>
    <property type="match status" value="1"/>
</dbReference>
<gene>
    <name evidence="3" type="ORF">EMK97_05565</name>
</gene>
<dbReference type="Proteomes" id="UP000290244">
    <property type="component" value="Chromosome"/>
</dbReference>
<sequence>MSQATSNFAQLKHIVLIGGGDLMLASAQIFRQLNYQVSIIAALRHLDEPLVLSATTLAKFCQQNSIALHSTADINQLTAQELNHIIPAQAMAICFGPAWVFQKHIIEQFNFGMFNINAIPIPHYLGGAHYTWQLLNNNKEGGCFFQQITTELDQGDILAQHNFTISDNAVTPDDYFQENVAQGKVFIASLAQKFKQGEPLQHTPYQTLNSHRLYLPRLRTDKQGFINWQWQAKDIVSFIQGFSAPYIGAATFIDGQKVRLKAVKLITLYSKTGQLIAPMHPFAQGLIIRKTATSIVVAATDGFIELISIENEQGNCVKNQLKEGMRLHTPQAELEQALSYQVVIDGTGFKD</sequence>
<dbReference type="InterPro" id="IPR036477">
    <property type="entry name" value="Formyl_transf_N_sf"/>
</dbReference>
<evidence type="ECO:0000259" key="1">
    <source>
        <dbReference type="Pfam" id="PF00551"/>
    </source>
</evidence>
<dbReference type="SUPFAM" id="SSF50486">
    <property type="entry name" value="FMT C-terminal domain-like"/>
    <property type="match status" value="1"/>
</dbReference>
<dbReference type="AlphaFoldDB" id="A0A4V0ZFW5"/>
<proteinExistence type="predicted"/>